<dbReference type="InterPro" id="IPR004398">
    <property type="entry name" value="RNA_MeTrfase_RsmD"/>
</dbReference>
<comment type="caution">
    <text evidence="3">The sequence shown here is derived from an EMBL/GenBank/DDBJ whole genome shotgun (WGS) entry which is preliminary data.</text>
</comment>
<dbReference type="SUPFAM" id="SSF53335">
    <property type="entry name" value="S-adenosyl-L-methionine-dependent methyltransferases"/>
    <property type="match status" value="1"/>
</dbReference>
<sequence>MLLSEIGTFDGFNVADLFAGTGALGLEALSRGAAHVIFVEDAPPALTALRSNITRFSAESHCTVLPRRAPALPQATAPVHLAFLDAPYEKGLTGPTLSALMKQGWLAPGALVSAEIAAEESLPVEALETLRDRRYGKARILLFRHAA</sequence>
<dbReference type="AlphaFoldDB" id="M2TQQ7"/>
<keyword evidence="4" id="KW-1185">Reference proteome</keyword>
<proteinExistence type="predicted"/>
<dbReference type="PATRIC" id="fig|1234595.3.peg.56"/>
<protein>
    <submittedName>
        <fullName evidence="3">Ribosomal RNA small subunit methyltransferase D</fullName>
    </submittedName>
</protein>
<dbReference type="PANTHER" id="PTHR43542:SF1">
    <property type="entry name" value="METHYLTRANSFERASE"/>
    <property type="match status" value="1"/>
</dbReference>
<dbReference type="Gene3D" id="3.40.50.150">
    <property type="entry name" value="Vaccinia Virus protein VP39"/>
    <property type="match status" value="1"/>
</dbReference>
<dbReference type="PANTHER" id="PTHR43542">
    <property type="entry name" value="METHYLTRANSFERASE"/>
    <property type="match status" value="1"/>
</dbReference>
<evidence type="ECO:0000313" key="3">
    <source>
        <dbReference type="EMBL" id="EMD84126.1"/>
    </source>
</evidence>
<dbReference type="GO" id="GO:0031167">
    <property type="term" value="P:rRNA methylation"/>
    <property type="evidence" value="ECO:0007669"/>
    <property type="project" value="InterPro"/>
</dbReference>
<keyword evidence="1 3" id="KW-0489">Methyltransferase</keyword>
<dbReference type="GO" id="GO:0008168">
    <property type="term" value="F:methyltransferase activity"/>
    <property type="evidence" value="ECO:0007669"/>
    <property type="project" value="UniProtKB-KW"/>
</dbReference>
<reference evidence="3 4" key="1">
    <citation type="journal article" date="2013" name="Genome Announc.">
        <title>Draft Genome Sequence of Strain JLT2015T, Belonging to the Family Sphingomonadaceae of the Alphaproteobacteria.</title>
        <authorList>
            <person name="Tang K."/>
            <person name="Liu K."/>
            <person name="Li S."/>
            <person name="Jiao N."/>
        </authorList>
    </citation>
    <scope>NUCLEOTIDE SEQUENCE [LARGE SCALE GENOMIC DNA]</scope>
    <source>
        <strain evidence="3 4">JLT2015</strain>
    </source>
</reference>
<dbReference type="Proteomes" id="UP000011717">
    <property type="component" value="Unassembled WGS sequence"/>
</dbReference>
<evidence type="ECO:0000256" key="1">
    <source>
        <dbReference type="ARBA" id="ARBA00022603"/>
    </source>
</evidence>
<dbReference type="InterPro" id="IPR029063">
    <property type="entry name" value="SAM-dependent_MTases_sf"/>
</dbReference>
<dbReference type="CDD" id="cd02440">
    <property type="entry name" value="AdoMet_MTases"/>
    <property type="match status" value="1"/>
</dbReference>
<gene>
    <name evidence="3" type="ORF">C725_0056</name>
</gene>
<dbReference type="Pfam" id="PF03602">
    <property type="entry name" value="Cons_hypoth95"/>
    <property type="match status" value="1"/>
</dbReference>
<organism evidence="3 4">
    <name type="scientific">Pacificimonas flava</name>
    <dbReference type="NCBI Taxonomy" id="1234595"/>
    <lineage>
        <taxon>Bacteria</taxon>
        <taxon>Pseudomonadati</taxon>
        <taxon>Pseudomonadota</taxon>
        <taxon>Alphaproteobacteria</taxon>
        <taxon>Sphingomonadales</taxon>
        <taxon>Sphingosinicellaceae</taxon>
        <taxon>Pacificimonas</taxon>
    </lineage>
</organism>
<dbReference type="PIRSF" id="PIRSF004553">
    <property type="entry name" value="CHP00095"/>
    <property type="match status" value="1"/>
</dbReference>
<keyword evidence="2 3" id="KW-0808">Transferase</keyword>
<accession>M2TQQ7</accession>
<evidence type="ECO:0000256" key="2">
    <source>
        <dbReference type="ARBA" id="ARBA00022679"/>
    </source>
</evidence>
<evidence type="ECO:0000313" key="4">
    <source>
        <dbReference type="Proteomes" id="UP000011717"/>
    </source>
</evidence>
<name>M2TQQ7_9SPHN</name>
<dbReference type="EMBL" id="AMRV01000001">
    <property type="protein sequence ID" value="EMD84126.1"/>
    <property type="molecule type" value="Genomic_DNA"/>
</dbReference>